<dbReference type="AlphaFoldDB" id="A0A8J7S3P5"/>
<gene>
    <name evidence="2" type="ORF">KAJ83_03875</name>
</gene>
<evidence type="ECO:0000313" key="3">
    <source>
        <dbReference type="Proteomes" id="UP000672602"/>
    </source>
</evidence>
<name>A0A8J7S3P5_9PROT</name>
<evidence type="ECO:0000313" key="2">
    <source>
        <dbReference type="EMBL" id="MBP5856134.1"/>
    </source>
</evidence>
<sequence length="206" mass="20949">MTLCTVPARAQQVAGVIERQAGDVTRAGGNGAVQTLARGAVIYVGDRIETGEAGRVLVRFTDSSRLTLSANATVVIDEFVYSAEDGAAASNRQALNFLTGVYKFISGASGASNPGGFTGNTPVATIGIRGTEFVGGELTVGMPPGTSHIGFQIRAGAIAVTNTFGSVTLDAPGEGTFIPLDGSAAPTPVRQWTAEEAAEADALLAF</sequence>
<reference evidence="2" key="1">
    <citation type="submission" date="2021-04" db="EMBL/GenBank/DDBJ databases">
        <authorList>
            <person name="Zhang D.-C."/>
        </authorList>
    </citation>
    <scope>NUCLEOTIDE SEQUENCE</scope>
    <source>
        <strain evidence="2">CGMCC 1.15697</strain>
    </source>
</reference>
<feature type="domain" description="FecR protein" evidence="1">
    <location>
        <begin position="46"/>
        <end position="133"/>
    </location>
</feature>
<dbReference type="RefSeq" id="WP_210680678.1">
    <property type="nucleotide sequence ID" value="NZ_JAGMWN010000001.1"/>
</dbReference>
<organism evidence="2 3">
    <name type="scientific">Marivibrio halodurans</name>
    <dbReference type="NCBI Taxonomy" id="2039722"/>
    <lineage>
        <taxon>Bacteria</taxon>
        <taxon>Pseudomonadati</taxon>
        <taxon>Pseudomonadota</taxon>
        <taxon>Alphaproteobacteria</taxon>
        <taxon>Rhodospirillales</taxon>
        <taxon>Rhodospirillaceae</taxon>
        <taxon>Marivibrio</taxon>
    </lineage>
</organism>
<accession>A0A8J7S3P5</accession>
<comment type="caution">
    <text evidence="2">The sequence shown here is derived from an EMBL/GenBank/DDBJ whole genome shotgun (WGS) entry which is preliminary data.</text>
</comment>
<dbReference type="Pfam" id="PF04773">
    <property type="entry name" value="FecR"/>
    <property type="match status" value="1"/>
</dbReference>
<protein>
    <submittedName>
        <fullName evidence="2">FecR domain-containing protein</fullName>
    </submittedName>
</protein>
<keyword evidence="3" id="KW-1185">Reference proteome</keyword>
<proteinExistence type="predicted"/>
<evidence type="ECO:0000259" key="1">
    <source>
        <dbReference type="Pfam" id="PF04773"/>
    </source>
</evidence>
<dbReference type="EMBL" id="JAGMWN010000001">
    <property type="protein sequence ID" value="MBP5856134.1"/>
    <property type="molecule type" value="Genomic_DNA"/>
</dbReference>
<dbReference type="InterPro" id="IPR006860">
    <property type="entry name" value="FecR"/>
</dbReference>
<dbReference type="Proteomes" id="UP000672602">
    <property type="component" value="Unassembled WGS sequence"/>
</dbReference>